<comment type="similarity">
    <text evidence="3">Belongs to the PqqC family.</text>
</comment>
<comment type="function">
    <text evidence="3">Ring cyclization and eight-electron oxidation of 3a-(2-amino-2-carboxyethyl)-4,5-dioxo-4,5,6,7,8,9-hexahydroquinoline-7,9-dicarboxylic-acid to PQQ.</text>
</comment>
<dbReference type="EMBL" id="QGLF01000005">
    <property type="protein sequence ID" value="PWR18698.1"/>
    <property type="molecule type" value="Genomic_DNA"/>
</dbReference>
<dbReference type="OrthoDB" id="9800756at2"/>
<dbReference type="SUPFAM" id="SSF48613">
    <property type="entry name" value="Heme oxygenase-like"/>
    <property type="match status" value="1"/>
</dbReference>
<dbReference type="InterPro" id="IPR011845">
    <property type="entry name" value="PqqC"/>
</dbReference>
<dbReference type="InterPro" id="IPR016084">
    <property type="entry name" value="Haem_Oase-like_multi-hlx"/>
</dbReference>
<evidence type="ECO:0000256" key="3">
    <source>
        <dbReference type="HAMAP-Rule" id="MF_00654"/>
    </source>
</evidence>
<dbReference type="AlphaFoldDB" id="A0A317DVJ3"/>
<comment type="caution">
    <text evidence="5">The sequence shown here is derived from an EMBL/GenBank/DDBJ whole genome shotgun (WGS) entry which is preliminary data.</text>
</comment>
<dbReference type="GO" id="GO:0033732">
    <property type="term" value="F:pyrroloquinoline-quinone synthase activity"/>
    <property type="evidence" value="ECO:0007669"/>
    <property type="project" value="UniProtKB-EC"/>
</dbReference>
<dbReference type="InterPro" id="IPR004305">
    <property type="entry name" value="Thiaminase-2/PQQC"/>
</dbReference>
<evidence type="ECO:0000256" key="1">
    <source>
        <dbReference type="ARBA" id="ARBA00022905"/>
    </source>
</evidence>
<evidence type="ECO:0000256" key="2">
    <source>
        <dbReference type="ARBA" id="ARBA00023002"/>
    </source>
</evidence>
<feature type="domain" description="Thiaminase-2/PQQC" evidence="4">
    <location>
        <begin position="13"/>
        <end position="222"/>
    </location>
</feature>
<dbReference type="GO" id="GO:0018189">
    <property type="term" value="P:pyrroloquinoline quinone biosynthetic process"/>
    <property type="evidence" value="ECO:0007669"/>
    <property type="project" value="UniProtKB-UniRule"/>
</dbReference>
<dbReference type="EC" id="1.3.3.11" evidence="3"/>
<keyword evidence="1 3" id="KW-0884">PQQ biosynthesis</keyword>
<dbReference type="UniPathway" id="UPA00539"/>
<proteinExistence type="inferred from homology"/>
<gene>
    <name evidence="3" type="primary">pqqC</name>
    <name evidence="5" type="ORF">DKG75_17035</name>
</gene>
<dbReference type="RefSeq" id="WP_109922387.1">
    <property type="nucleotide sequence ID" value="NZ_QGLF01000005.1"/>
</dbReference>
<comment type="catalytic activity">
    <reaction evidence="3">
        <text>6-(2-amino-2-carboxyethyl)-7,8-dioxo-1,2,3,4,7,8-hexahydroquinoline-2,4-dicarboxylate + 3 O2 = pyrroloquinoline quinone + 2 H2O2 + 2 H2O + H(+)</text>
        <dbReference type="Rhea" id="RHEA:10692"/>
        <dbReference type="ChEBI" id="CHEBI:15377"/>
        <dbReference type="ChEBI" id="CHEBI:15378"/>
        <dbReference type="ChEBI" id="CHEBI:15379"/>
        <dbReference type="ChEBI" id="CHEBI:16240"/>
        <dbReference type="ChEBI" id="CHEBI:58442"/>
        <dbReference type="ChEBI" id="CHEBI:58778"/>
        <dbReference type="EC" id="1.3.3.11"/>
    </reaction>
</comment>
<dbReference type="Pfam" id="PF03070">
    <property type="entry name" value="TENA_THI-4"/>
    <property type="match status" value="1"/>
</dbReference>
<evidence type="ECO:0000313" key="6">
    <source>
        <dbReference type="Proteomes" id="UP000246077"/>
    </source>
</evidence>
<dbReference type="Proteomes" id="UP000246077">
    <property type="component" value="Unassembled WGS sequence"/>
</dbReference>
<reference evidence="6" key="1">
    <citation type="submission" date="2018-05" db="EMBL/GenBank/DDBJ databases">
        <title>Zavarzinia sp. HR-AS.</title>
        <authorList>
            <person name="Lee Y."/>
            <person name="Jeon C.O."/>
        </authorList>
    </citation>
    <scope>NUCLEOTIDE SEQUENCE [LARGE SCALE GENOMIC DNA]</scope>
    <source>
        <strain evidence="6">DSM 1231</strain>
    </source>
</reference>
<dbReference type="InterPro" id="IPR039068">
    <property type="entry name" value="PqqC-like"/>
</dbReference>
<dbReference type="PANTHER" id="PTHR40279">
    <property type="entry name" value="PQQC-LIKE PROTEIN"/>
    <property type="match status" value="1"/>
</dbReference>
<evidence type="ECO:0000313" key="5">
    <source>
        <dbReference type="EMBL" id="PWR18698.1"/>
    </source>
</evidence>
<dbReference type="NCBIfam" id="TIGR02111">
    <property type="entry name" value="PQQ_syn_pqqC"/>
    <property type="match status" value="1"/>
</dbReference>
<protein>
    <recommendedName>
        <fullName evidence="3">Pyrroloquinoline-quinone synthase</fullName>
        <ecNumber evidence="3">1.3.3.11</ecNumber>
    </recommendedName>
    <alternativeName>
        <fullName evidence="3">Coenzyme PQQ synthesis protein C</fullName>
    </alternativeName>
    <alternativeName>
        <fullName evidence="3">Pyrroloquinoline quinone biosynthesis protein C</fullName>
    </alternativeName>
</protein>
<evidence type="ECO:0000259" key="4">
    <source>
        <dbReference type="Pfam" id="PF03070"/>
    </source>
</evidence>
<name>A0A317DVJ3_9PROT</name>
<keyword evidence="2 3" id="KW-0560">Oxidoreductase</keyword>
<dbReference type="Gene3D" id="1.20.910.10">
    <property type="entry name" value="Heme oxygenase-like"/>
    <property type="match status" value="1"/>
</dbReference>
<sequence>MNALMTPDELEAALRAVGAARYHDKHPFHVLLHGGKLTVDQVRAWALNRYYYQSRIPLKDAALLARLEDPALRRAWRQRIVDHDGEHEGDGGIERWLRLTDALGFGRDEVAAGRGVLPATRFAVDAYVRFVAEKPLLEAIASSLTEMFAPGIIANRVAGMLANYDFVSKEALAYFDKRLTQAPRDADFALDYVKRNARRPDQQQAVIAALTFKCDVLWAQLDALYLAYVAPGLPAPGAWTP</sequence>
<comment type="pathway">
    <text evidence="3">Cofactor biosynthesis; pyrroloquinoline quinone biosynthesis.</text>
</comment>
<organism evidence="5 6">
    <name type="scientific">Zavarzinia compransoris</name>
    <dbReference type="NCBI Taxonomy" id="1264899"/>
    <lineage>
        <taxon>Bacteria</taxon>
        <taxon>Pseudomonadati</taxon>
        <taxon>Pseudomonadota</taxon>
        <taxon>Alphaproteobacteria</taxon>
        <taxon>Rhodospirillales</taxon>
        <taxon>Zavarziniaceae</taxon>
        <taxon>Zavarzinia</taxon>
    </lineage>
</organism>
<dbReference type="PANTHER" id="PTHR40279:SF3">
    <property type="entry name" value="4-AMINOBENZOATE SYNTHASE"/>
    <property type="match status" value="1"/>
</dbReference>
<dbReference type="HAMAP" id="MF_00654">
    <property type="entry name" value="PQQ_syn_PqqC"/>
    <property type="match status" value="1"/>
</dbReference>
<keyword evidence="6" id="KW-1185">Reference proteome</keyword>
<accession>A0A317DVJ3</accession>